<dbReference type="OrthoDB" id="9794898at2"/>
<dbReference type="Gene3D" id="3.60.15.10">
    <property type="entry name" value="Ribonuclease Z/Hydroxyacylglutathione hydrolase-like"/>
    <property type="match status" value="1"/>
</dbReference>
<dbReference type="InterPro" id="IPR001279">
    <property type="entry name" value="Metallo-B-lactamas"/>
</dbReference>
<dbReference type="SMART" id="SM00849">
    <property type="entry name" value="Lactamase_B"/>
    <property type="match status" value="1"/>
</dbReference>
<feature type="domain" description="Metallo-beta-lactamase" evidence="1">
    <location>
        <begin position="18"/>
        <end position="189"/>
    </location>
</feature>
<dbReference type="Pfam" id="PF12706">
    <property type="entry name" value="Lactamase_B_2"/>
    <property type="match status" value="1"/>
</dbReference>
<dbReference type="GO" id="GO:0042781">
    <property type="term" value="F:3'-tRNA processing endoribonuclease activity"/>
    <property type="evidence" value="ECO:0007669"/>
    <property type="project" value="TreeGrafter"/>
</dbReference>
<organism evidence="2 3">
    <name type="scientific">Desulfuribacillus alkaliarsenatis</name>
    <dbReference type="NCBI Taxonomy" id="766136"/>
    <lineage>
        <taxon>Bacteria</taxon>
        <taxon>Bacillati</taxon>
        <taxon>Bacillota</taxon>
        <taxon>Desulfuribacillia</taxon>
        <taxon>Desulfuribacillales</taxon>
        <taxon>Desulfuribacillaceae</taxon>
        <taxon>Desulfuribacillus</taxon>
    </lineage>
</organism>
<dbReference type="PANTHER" id="PTHR46018:SF4">
    <property type="entry name" value="METALLO-HYDROLASE YHFI-RELATED"/>
    <property type="match status" value="1"/>
</dbReference>
<dbReference type="InterPro" id="IPR036866">
    <property type="entry name" value="RibonucZ/Hydroxyglut_hydro"/>
</dbReference>
<evidence type="ECO:0000259" key="1">
    <source>
        <dbReference type="SMART" id="SM00849"/>
    </source>
</evidence>
<reference evidence="2 3" key="1">
    <citation type="submission" date="2016-09" db="EMBL/GenBank/DDBJ databases">
        <title>Draft genome sequence for the type strain of Desulfuribacillus alkaliarsenatis AHT28, an obligately anaerobic, sulfidogenic bacterium isolated from Russian soda lake sediments.</title>
        <authorList>
            <person name="Abin C.A."/>
            <person name="Hollibaugh J.T."/>
        </authorList>
    </citation>
    <scope>NUCLEOTIDE SEQUENCE [LARGE SCALE GENOMIC DNA]</scope>
    <source>
        <strain evidence="2 3">AHT28</strain>
    </source>
</reference>
<dbReference type="AlphaFoldDB" id="A0A1E5FZZ1"/>
<sequence length="245" mass="27610">MKLIVLGANSPFPAANGGTSGYLLQTTEGNILIDCGSGVLSYLHNYLPSYELDGVIISHTHADHITDLNVLKYAIDIPIQKKITDKHLYFYGPEEHEQELKCYQYKNSLVFKAYSGEDELSIAGTKVSFCKTIHSIPCYAMKIIYENLTIVYTADTEYSEELISFAKDADFLIAESTMLDKDIKPNSGHLSAKQAAMMASNANVKQLLLTHLWPYYDDIQYLNEAQQYYTGPITIAERGQEYYIK</sequence>
<gene>
    <name evidence="2" type="ORF">BHF68_09740</name>
</gene>
<protein>
    <recommendedName>
        <fullName evidence="1">Metallo-beta-lactamase domain-containing protein</fullName>
    </recommendedName>
</protein>
<comment type="caution">
    <text evidence="2">The sequence shown here is derived from an EMBL/GenBank/DDBJ whole genome shotgun (WGS) entry which is preliminary data.</text>
</comment>
<dbReference type="RefSeq" id="WP_069643939.1">
    <property type="nucleotide sequence ID" value="NZ_MIJE01000033.1"/>
</dbReference>
<dbReference type="CDD" id="cd07716">
    <property type="entry name" value="RNaseZ_short-form-like_MBL-fold"/>
    <property type="match status" value="1"/>
</dbReference>
<dbReference type="EMBL" id="MIJE01000033">
    <property type="protein sequence ID" value="OEF96019.1"/>
    <property type="molecule type" value="Genomic_DNA"/>
</dbReference>
<dbReference type="PANTHER" id="PTHR46018">
    <property type="entry name" value="ZINC PHOSPHODIESTERASE ELAC PROTEIN 1"/>
    <property type="match status" value="1"/>
</dbReference>
<evidence type="ECO:0000313" key="2">
    <source>
        <dbReference type="EMBL" id="OEF96019.1"/>
    </source>
</evidence>
<dbReference type="STRING" id="766136.BHF68_09740"/>
<dbReference type="Proteomes" id="UP000094296">
    <property type="component" value="Unassembled WGS sequence"/>
</dbReference>
<accession>A0A1E5FZZ1</accession>
<dbReference type="SUPFAM" id="SSF56281">
    <property type="entry name" value="Metallo-hydrolase/oxidoreductase"/>
    <property type="match status" value="1"/>
</dbReference>
<proteinExistence type="predicted"/>
<name>A0A1E5FZZ1_9FIRM</name>
<keyword evidence="3" id="KW-1185">Reference proteome</keyword>
<evidence type="ECO:0000313" key="3">
    <source>
        <dbReference type="Proteomes" id="UP000094296"/>
    </source>
</evidence>